<dbReference type="GO" id="GO:0106407">
    <property type="term" value="F:Glc2Man9GlcNAc2 oligosaccharide glucosidase activity"/>
    <property type="evidence" value="ECO:0007669"/>
    <property type="project" value="UniProtKB-EC"/>
</dbReference>
<dbReference type="KEGG" id="pmrn:116953847"/>
<dbReference type="GO" id="GO:0017177">
    <property type="term" value="C:glucosidase II complex"/>
    <property type="evidence" value="ECO:0007669"/>
    <property type="project" value="TreeGrafter"/>
</dbReference>
<evidence type="ECO:0000259" key="21">
    <source>
        <dbReference type="Pfam" id="PF13802"/>
    </source>
</evidence>
<dbReference type="Proteomes" id="UP001318040">
    <property type="component" value="Chromosome 53"/>
</dbReference>
<dbReference type="CDD" id="cd06603">
    <property type="entry name" value="GH31_GANC_GANAB_alpha"/>
    <property type="match status" value="1"/>
</dbReference>
<dbReference type="GeneID" id="116953847"/>
<evidence type="ECO:0000259" key="20">
    <source>
        <dbReference type="Pfam" id="PF01055"/>
    </source>
</evidence>
<dbReference type="AlphaFoldDB" id="A0AAJ7U7B7"/>
<dbReference type="FunFam" id="2.60.40.1760:FF:000002">
    <property type="entry name" value="neutral alpha-glucosidase AB isoform X1"/>
    <property type="match status" value="1"/>
</dbReference>
<keyword evidence="6 17" id="KW-0378">Hydrolase</keyword>
<dbReference type="SUPFAM" id="SSF51011">
    <property type="entry name" value="Glycosyl hydrolase domain"/>
    <property type="match status" value="1"/>
</dbReference>
<dbReference type="CDD" id="cd14752">
    <property type="entry name" value="GH31_N"/>
    <property type="match status" value="1"/>
</dbReference>
<evidence type="ECO:0000256" key="17">
    <source>
        <dbReference type="RuleBase" id="RU361185"/>
    </source>
</evidence>
<keyword evidence="9" id="KW-0325">Glycoprotein</keyword>
<feature type="domain" description="Glycoside hydrolase family 31 TIM barrel" evidence="20">
    <location>
        <begin position="428"/>
        <end position="755"/>
    </location>
</feature>
<keyword evidence="10 17" id="KW-0326">Glycosidase</keyword>
<accession>A0AAJ7U7B7</accession>
<evidence type="ECO:0000256" key="19">
    <source>
        <dbReference type="SAM" id="SignalP"/>
    </source>
</evidence>
<dbReference type="Pfam" id="PF13802">
    <property type="entry name" value="Gal_mutarotas_2"/>
    <property type="match status" value="1"/>
</dbReference>
<dbReference type="SUPFAM" id="SSF74650">
    <property type="entry name" value="Galactose mutarotase-like"/>
    <property type="match status" value="1"/>
</dbReference>
<feature type="compositionally biased region" description="Acidic residues" evidence="18">
    <location>
        <begin position="241"/>
        <end position="252"/>
    </location>
</feature>
<evidence type="ECO:0000256" key="8">
    <source>
        <dbReference type="ARBA" id="ARBA00023034"/>
    </source>
</evidence>
<dbReference type="EC" id="3.2.1.207" evidence="14"/>
<dbReference type="FunFam" id="3.20.20.80:FF:000039">
    <property type="entry name" value="Glucosidase, alpha neutral C"/>
    <property type="match status" value="1"/>
</dbReference>
<dbReference type="FunFam" id="3.20.20.80:FF:000046">
    <property type="entry name" value="Glucosidase alpha, neutral C"/>
    <property type="match status" value="1"/>
</dbReference>
<evidence type="ECO:0000256" key="6">
    <source>
        <dbReference type="ARBA" id="ARBA00022801"/>
    </source>
</evidence>
<comment type="similarity">
    <text evidence="4 17">Belongs to the glycosyl hydrolase 31 family.</text>
</comment>
<feature type="chain" id="PRO_5042472955" description="Neutral alpha-glucosidase AB" evidence="19">
    <location>
        <begin position="34"/>
        <end position="986"/>
    </location>
</feature>
<dbReference type="PANTHER" id="PTHR22762:SF162">
    <property type="entry name" value="NEUTRAL ALPHA-GLUCOSIDASE AB"/>
    <property type="match status" value="1"/>
</dbReference>
<dbReference type="PANTHER" id="PTHR22762">
    <property type="entry name" value="ALPHA-GLUCOSIDASE"/>
    <property type="match status" value="1"/>
</dbReference>
<keyword evidence="5 19" id="KW-0732">Signal</keyword>
<dbReference type="GO" id="GO:0006491">
    <property type="term" value="P:N-glycan processing"/>
    <property type="evidence" value="ECO:0007669"/>
    <property type="project" value="TreeGrafter"/>
</dbReference>
<evidence type="ECO:0000256" key="1">
    <source>
        <dbReference type="ARBA" id="ARBA00004240"/>
    </source>
</evidence>
<dbReference type="GO" id="GO:0033919">
    <property type="term" value="F:glucan 1,3-alpha-glucosidase activity"/>
    <property type="evidence" value="ECO:0007669"/>
    <property type="project" value="TreeGrafter"/>
</dbReference>
<dbReference type="GO" id="GO:0030246">
    <property type="term" value="F:carbohydrate binding"/>
    <property type="evidence" value="ECO:0007669"/>
    <property type="project" value="InterPro"/>
</dbReference>
<evidence type="ECO:0000256" key="18">
    <source>
        <dbReference type="SAM" id="MobiDB-lite"/>
    </source>
</evidence>
<organism evidence="23 24">
    <name type="scientific">Petromyzon marinus</name>
    <name type="common">Sea lamprey</name>
    <dbReference type="NCBI Taxonomy" id="7757"/>
    <lineage>
        <taxon>Eukaryota</taxon>
        <taxon>Metazoa</taxon>
        <taxon>Chordata</taxon>
        <taxon>Craniata</taxon>
        <taxon>Vertebrata</taxon>
        <taxon>Cyclostomata</taxon>
        <taxon>Hyperoartia</taxon>
        <taxon>Petromyzontiformes</taxon>
        <taxon>Petromyzontidae</taxon>
        <taxon>Petromyzon</taxon>
    </lineage>
</organism>
<evidence type="ECO:0000259" key="22">
    <source>
        <dbReference type="Pfam" id="PF21365"/>
    </source>
</evidence>
<evidence type="ECO:0000256" key="3">
    <source>
        <dbReference type="ARBA" id="ARBA00004833"/>
    </source>
</evidence>
<evidence type="ECO:0000256" key="15">
    <source>
        <dbReference type="ARBA" id="ARBA00069533"/>
    </source>
</evidence>
<evidence type="ECO:0000256" key="16">
    <source>
        <dbReference type="ARBA" id="ARBA00080367"/>
    </source>
</evidence>
<dbReference type="Gene3D" id="2.60.40.1180">
    <property type="entry name" value="Golgi alpha-mannosidase II"/>
    <property type="match status" value="2"/>
</dbReference>
<feature type="signal peptide" evidence="19">
    <location>
        <begin position="1"/>
        <end position="33"/>
    </location>
</feature>
<dbReference type="FunFam" id="2.60.40.1180:FF:000023">
    <property type="entry name" value="neutral alpha-glucosidase AB isoform X2"/>
    <property type="match status" value="1"/>
</dbReference>
<evidence type="ECO:0000256" key="7">
    <source>
        <dbReference type="ARBA" id="ARBA00022824"/>
    </source>
</evidence>
<dbReference type="CTD" id="23193"/>
<comment type="catalytic activity">
    <reaction evidence="13">
        <text>N(4)-(alpha-D-Glc-(1-&gt;3)-alpha-D-Glc-(1-&gt;3)-alpha-D-Man-(1-&gt;2)-alpha-D-Man-(1-&gt;2)-alpha-D-Man-(1-&gt;3)-[alpha-D-Man-(1-&gt;2)-alpha-D-Man-(1-&gt;3)-[alpha-D-Man-(1-&gt;2)-alpha-D-Man-(1-&gt;6)]-alpha-D-Man-(1-&gt;6)]-beta-D-Man-(1-&gt;4)-beta-D-GlcNAc-(1-&gt;4)-beta-D-GlcNAc)-L-asparaginyl-[protein] + H2O = N(4)-(alpha-D-Glc-(1-&gt;3)-alpha-D-Man-(1-&gt;2)-alpha-D-Man-(1-&gt;2)-alpha-D-Man-(1-&gt;3)-[alpha-D-Man-(1-&gt;2)-alpha-D-Man-(1-&gt;3)-[alpha-D-Man-(1-&gt;2)-alpha-D-Man-(1-&gt;6)]-alpha-D-Man-(1-&gt;6)]-beta-D-Man-(1-&gt;4)-beta-D-GlcNAc-(1-&gt;4)-beta-D-GlcNAc)-L-asparaginyl-[protein] + beta-D-glucose</text>
        <dbReference type="Rhea" id="RHEA:55996"/>
        <dbReference type="Rhea" id="RHEA-COMP:14355"/>
        <dbReference type="Rhea" id="RHEA-COMP:14357"/>
        <dbReference type="ChEBI" id="CHEBI:15377"/>
        <dbReference type="ChEBI" id="CHEBI:15903"/>
        <dbReference type="ChEBI" id="CHEBI:59080"/>
        <dbReference type="ChEBI" id="CHEBI:59082"/>
        <dbReference type="EC" id="3.2.1.207"/>
    </reaction>
</comment>
<dbReference type="Pfam" id="PF21365">
    <property type="entry name" value="Glyco_hydro_31_3rd"/>
    <property type="match status" value="1"/>
</dbReference>
<keyword evidence="8" id="KW-0333">Golgi apparatus</keyword>
<evidence type="ECO:0000256" key="11">
    <source>
        <dbReference type="ARBA" id="ARBA00042895"/>
    </source>
</evidence>
<evidence type="ECO:0000256" key="2">
    <source>
        <dbReference type="ARBA" id="ARBA00004555"/>
    </source>
</evidence>
<evidence type="ECO:0000256" key="14">
    <source>
        <dbReference type="ARBA" id="ARBA00067008"/>
    </source>
</evidence>
<evidence type="ECO:0000256" key="5">
    <source>
        <dbReference type="ARBA" id="ARBA00022729"/>
    </source>
</evidence>
<keyword evidence="23" id="KW-1185">Reference proteome</keyword>
<dbReference type="RefSeq" id="XP_032829996.1">
    <property type="nucleotide sequence ID" value="XM_032974105.1"/>
</dbReference>
<gene>
    <name evidence="24" type="primary">GANAB</name>
</gene>
<proteinExistence type="inferred from homology"/>
<evidence type="ECO:0000313" key="23">
    <source>
        <dbReference type="Proteomes" id="UP001318040"/>
    </source>
</evidence>
<dbReference type="InterPro" id="IPR017853">
    <property type="entry name" value="GH"/>
</dbReference>
<dbReference type="InterPro" id="IPR048395">
    <property type="entry name" value="Glyco_hydro_31_C"/>
</dbReference>
<dbReference type="InterPro" id="IPR025887">
    <property type="entry name" value="Glyco_hydro_31_N_dom"/>
</dbReference>
<name>A0AAJ7U7B7_PETMA</name>
<dbReference type="Gene3D" id="3.20.20.80">
    <property type="entry name" value="Glycosidases"/>
    <property type="match status" value="1"/>
</dbReference>
<reference evidence="24" key="1">
    <citation type="submission" date="2025-08" db="UniProtKB">
        <authorList>
            <consortium name="RefSeq"/>
        </authorList>
    </citation>
    <scope>IDENTIFICATION</scope>
    <source>
        <tissue evidence="24">Sperm</tissue>
    </source>
</reference>
<comment type="subcellular location">
    <subcellularLocation>
        <location evidence="1">Endoplasmic reticulum</location>
    </subcellularLocation>
    <subcellularLocation>
        <location evidence="2">Golgi apparatus</location>
    </subcellularLocation>
</comment>
<dbReference type="Gene3D" id="2.60.40.1760">
    <property type="entry name" value="glycosyl hydrolase (family 31)"/>
    <property type="match status" value="1"/>
</dbReference>
<keyword evidence="7" id="KW-0256">Endoplasmic reticulum</keyword>
<evidence type="ECO:0000256" key="9">
    <source>
        <dbReference type="ARBA" id="ARBA00023180"/>
    </source>
</evidence>
<dbReference type="InterPro" id="IPR000322">
    <property type="entry name" value="Glyco_hydro_31_TIM"/>
</dbReference>
<evidence type="ECO:0000256" key="4">
    <source>
        <dbReference type="ARBA" id="ARBA00007806"/>
    </source>
</evidence>
<feature type="domain" description="Glycoside hydrolase family 31 N-terminal" evidence="21">
    <location>
        <begin position="90"/>
        <end position="365"/>
    </location>
</feature>
<comment type="pathway">
    <text evidence="3">Glycan metabolism; N-glycan metabolism.</text>
</comment>
<dbReference type="SUPFAM" id="SSF51445">
    <property type="entry name" value="(Trans)glycosidases"/>
    <property type="match status" value="1"/>
</dbReference>
<dbReference type="Pfam" id="PF01055">
    <property type="entry name" value="Glyco_hydro_31_2nd"/>
    <property type="match status" value="1"/>
</dbReference>
<comment type="catalytic activity">
    <reaction evidence="12">
        <text>N(4)-(alpha-D-Glc-(1-&gt;3)-alpha-D-Man-(1-&gt;2)-alpha-D-Man-(1-&gt;2)-alpha-D-Man-(1-&gt;3)-[alpha-D-Man-(1-&gt;2)-alpha-D-Man-(1-&gt;3)-[alpha-D-Man-(1-&gt;2)-alpha-D-Man-(1-&gt;6)]-alpha-D-Man-(1-&gt;6)]-beta-D-Man-(1-&gt;4)-beta-D-GlcNAc-(1-&gt;4)-beta-D-GlcNAc)-L-asparaginyl-[protein] + H2O = N(4)-(alpha-D-Man-(1-&gt;2)-alpha-D-Man-(1-&gt;2)-alpha-D-Man-(1-&gt;3)-[alpha-D-Man-(1-&gt;2)-alpha-D-Man-(1-&gt;3)-[alpha-D-Man-(1-&gt;2)-alpha-D-Man-(1-&gt;6)]-alpha-D-Man-(1-&gt;6)]-beta-D-Man-(1-&gt;4)-beta-D-GlcNAc-(1-&gt;4)-beta-D-GlcNAc)-L-asparaginyl-[protein] (N-glucan mannose isomer 9A1,2,3B1,2,3) + beta-D-glucose</text>
        <dbReference type="Rhea" id="RHEA:56000"/>
        <dbReference type="Rhea" id="RHEA-COMP:14356"/>
        <dbReference type="Rhea" id="RHEA-COMP:14357"/>
        <dbReference type="ChEBI" id="CHEBI:15377"/>
        <dbReference type="ChEBI" id="CHEBI:15903"/>
        <dbReference type="ChEBI" id="CHEBI:59080"/>
        <dbReference type="ChEBI" id="CHEBI:139493"/>
        <dbReference type="EC" id="3.2.1.207"/>
    </reaction>
</comment>
<evidence type="ECO:0000256" key="13">
    <source>
        <dbReference type="ARBA" id="ARBA00052396"/>
    </source>
</evidence>
<dbReference type="GO" id="GO:0005794">
    <property type="term" value="C:Golgi apparatus"/>
    <property type="evidence" value="ECO:0007669"/>
    <property type="project" value="UniProtKB-SubCell"/>
</dbReference>
<dbReference type="InterPro" id="IPR011013">
    <property type="entry name" value="Gal_mutarotase_sf_dom"/>
</dbReference>
<feature type="region of interest" description="Disordered" evidence="18">
    <location>
        <begin position="216"/>
        <end position="265"/>
    </location>
</feature>
<dbReference type="GO" id="GO:0005975">
    <property type="term" value="P:carbohydrate metabolic process"/>
    <property type="evidence" value="ECO:0007669"/>
    <property type="project" value="InterPro"/>
</dbReference>
<evidence type="ECO:0000256" key="10">
    <source>
        <dbReference type="ARBA" id="ARBA00023295"/>
    </source>
</evidence>
<evidence type="ECO:0000256" key="12">
    <source>
        <dbReference type="ARBA" id="ARBA00050632"/>
    </source>
</evidence>
<protein>
    <recommendedName>
        <fullName evidence="15">Neutral alpha-glucosidase AB</fullName>
        <ecNumber evidence="14">3.2.1.207</ecNumber>
    </recommendedName>
    <alternativeName>
        <fullName evidence="16">Alpha-glucosidase 2</fullName>
    </alternativeName>
    <alternativeName>
        <fullName evidence="11">Glucosidase II subunit alpha</fullName>
    </alternativeName>
</protein>
<feature type="domain" description="Glycosyl hydrolase family 31 C-terminal" evidence="22">
    <location>
        <begin position="763"/>
        <end position="851"/>
    </location>
</feature>
<evidence type="ECO:0000313" key="24">
    <source>
        <dbReference type="RefSeq" id="XP_032829996.1"/>
    </source>
</evidence>
<dbReference type="InterPro" id="IPR013780">
    <property type="entry name" value="Glyco_hydro_b"/>
</dbReference>
<sequence>MAARRHNKSARCVSWLAHLAILGLALCISLSDAVDRSNFKTCEQSSFCRRQRKMEAEQSPYRALLDTLDVQENSARVQLLNAANKVRLVLEVVGLKDGMVRLLVDELAPLKPRYRVQDVLVGEPASERLTVVSREEGVVVLAWGGSGGLGEGPGGARVLLSAQPFRVDIVSAGELVASVNSRGLLAFEHLRLRGNTLSEAVGNTVGSMWTKLKNVFSRKESEESPGVDEEGAAGSDSTEAAAEEGGGEDDNGSESKVTEEEDEPGMWEETFKTHHDSKPNGPASVGLDFSLPGVEFVYGIPEHADTFRLKTTTGSEPYRLYNLDVFEYELDTNMALYGAVPYLIAHRPERTLGIFWHNAAETWVDISSNTAGKTVFGKMLDYVRGGSEVPQTDVRWMSESGIIDVFVLLGPTPNDLFRQYASLTGTQSLPPLFSLGYHQCRWNYNDEDDVRAVDAGFDANDLPYDVIWLDIEHADGKRYFTWDPNKFPTPLDMQRNIASKRRKMVSIVDSHIKIDSGYKVYTEAQANGYLMKNKDGRDYEGWCWPGSVSYPDFANPDVRSWFASKFAYDQYEGSSEILFTWNDMNEPSVFNGPEVTMHKDTVHLSGWEHRDLHNLYGLYQQMATVEGQIRRSGGVERPYVLSRAFFAGSQRYGSIWTGDNTGEWGHLRVSIPMLLNINLCGISFSGADVGGFFRNPPPELLVRWYQAGAYQPFFRAHAHIDTQRREPWLIGADNMALVRVALHQRYALLPFWYTAFYRAHRTGEPVMRALWVEFPKETATFAIEDEYLLGDALLVHPITEAGSRGVSIYLPGPGELWYDVHDHRKYEGGQELYVPVTMSSIPVYQRGGSVVPRQNRPRRSSECMHDDPYTLYVALDKAGRAEGQLFLDDGRSFAYDTDKRFALRSFHFSNGALVASSADPSGSYGTKSWLEKVVVIGVKKPSHVTLKQAVSPSESALEFEYDAATATLEVRKPGVNIASDWTILIQ</sequence>